<dbReference type="PANTHER" id="PTHR47718:SF13">
    <property type="entry name" value="OS09G0290500 PROTEIN"/>
    <property type="match status" value="1"/>
</dbReference>
<protein>
    <recommendedName>
        <fullName evidence="10">Protein FAR1-RELATED SEQUENCE</fullName>
    </recommendedName>
</protein>
<keyword evidence="3" id="KW-0862">Zinc</keyword>
<dbReference type="PROSITE" id="PS50966">
    <property type="entry name" value="ZF_SWIM"/>
    <property type="match status" value="1"/>
</dbReference>
<dbReference type="InterPro" id="IPR001878">
    <property type="entry name" value="Znf_CCHC"/>
</dbReference>
<evidence type="ECO:0000313" key="9">
    <source>
        <dbReference type="Proteomes" id="UP001457282"/>
    </source>
</evidence>
<evidence type="ECO:0000256" key="5">
    <source>
        <dbReference type="SAM" id="MobiDB-lite"/>
    </source>
</evidence>
<evidence type="ECO:0000259" key="6">
    <source>
        <dbReference type="PROSITE" id="PS50158"/>
    </source>
</evidence>
<feature type="region of interest" description="Disordered" evidence="5">
    <location>
        <begin position="107"/>
        <end position="132"/>
    </location>
</feature>
<proteinExistence type="predicted"/>
<dbReference type="EMBL" id="JBEDUW010000005">
    <property type="protein sequence ID" value="KAK9929414.1"/>
    <property type="molecule type" value="Genomic_DNA"/>
</dbReference>
<evidence type="ECO:0000256" key="2">
    <source>
        <dbReference type="ARBA" id="ARBA00022771"/>
    </source>
</evidence>
<feature type="domain" description="SWIM-type" evidence="7">
    <location>
        <begin position="1"/>
        <end position="26"/>
    </location>
</feature>
<sequence length="281" mass="31124">MECSCKLFESDGIPCSHIFSVIKFEHLNELPSGLVLKRWTITAMGEDEMEQRYYASHSAGGYNVVMDILNSMRANPEIYMDEDSQPSVNLEQCDNVVKDPIIVKKTGKQGRPTRKRVIPRRPPTCGHCGEKGHTRRGCSKIPNIESSPQQVTDLNSSVTGPSPLQCDICKEVGHPTCGCTNVTHHNVPHVVTGFSVNINQNGSAIRHTAGVSYGNRDYSQSLNECHRDIASRQGIWIGSPYARPENISFGTPTHTLFVNTPHTYNSVSGSYYRGTLLTFNL</sequence>
<dbReference type="GO" id="GO:0008270">
    <property type="term" value="F:zinc ion binding"/>
    <property type="evidence" value="ECO:0007669"/>
    <property type="project" value="UniProtKB-KW"/>
</dbReference>
<evidence type="ECO:0000259" key="7">
    <source>
        <dbReference type="PROSITE" id="PS50966"/>
    </source>
</evidence>
<dbReference type="PROSITE" id="PS50158">
    <property type="entry name" value="ZF_CCHC"/>
    <property type="match status" value="1"/>
</dbReference>
<dbReference type="InterPro" id="IPR007527">
    <property type="entry name" value="Znf_SWIM"/>
</dbReference>
<comment type="caution">
    <text evidence="8">The sequence shown here is derived from an EMBL/GenBank/DDBJ whole genome shotgun (WGS) entry which is preliminary data.</text>
</comment>
<evidence type="ECO:0000256" key="1">
    <source>
        <dbReference type="ARBA" id="ARBA00022723"/>
    </source>
</evidence>
<keyword evidence="9" id="KW-1185">Reference proteome</keyword>
<dbReference type="PANTHER" id="PTHR47718">
    <property type="entry name" value="OS01G0519700 PROTEIN"/>
    <property type="match status" value="1"/>
</dbReference>
<dbReference type="Pfam" id="PF04434">
    <property type="entry name" value="SWIM"/>
    <property type="match status" value="1"/>
</dbReference>
<feature type="domain" description="CCHC-type" evidence="6">
    <location>
        <begin position="125"/>
        <end position="140"/>
    </location>
</feature>
<gene>
    <name evidence="8" type="ORF">M0R45_026515</name>
</gene>
<reference evidence="8 9" key="1">
    <citation type="journal article" date="2023" name="G3 (Bethesda)">
        <title>A chromosome-length genome assembly and annotation of blackberry (Rubus argutus, cv. 'Hillquist').</title>
        <authorList>
            <person name="Bruna T."/>
            <person name="Aryal R."/>
            <person name="Dudchenko O."/>
            <person name="Sargent D.J."/>
            <person name="Mead D."/>
            <person name="Buti M."/>
            <person name="Cavallini A."/>
            <person name="Hytonen T."/>
            <person name="Andres J."/>
            <person name="Pham M."/>
            <person name="Weisz D."/>
            <person name="Mascagni F."/>
            <person name="Usai G."/>
            <person name="Natali L."/>
            <person name="Bassil N."/>
            <person name="Fernandez G.E."/>
            <person name="Lomsadze A."/>
            <person name="Armour M."/>
            <person name="Olukolu B."/>
            <person name="Poorten T."/>
            <person name="Britton C."/>
            <person name="Davik J."/>
            <person name="Ashrafi H."/>
            <person name="Aiden E.L."/>
            <person name="Borodovsky M."/>
            <person name="Worthington M."/>
        </authorList>
    </citation>
    <scope>NUCLEOTIDE SEQUENCE [LARGE SCALE GENOMIC DNA]</scope>
    <source>
        <strain evidence="8">PI 553951</strain>
    </source>
</reference>
<organism evidence="8 9">
    <name type="scientific">Rubus argutus</name>
    <name type="common">Southern blackberry</name>
    <dbReference type="NCBI Taxonomy" id="59490"/>
    <lineage>
        <taxon>Eukaryota</taxon>
        <taxon>Viridiplantae</taxon>
        <taxon>Streptophyta</taxon>
        <taxon>Embryophyta</taxon>
        <taxon>Tracheophyta</taxon>
        <taxon>Spermatophyta</taxon>
        <taxon>Magnoliopsida</taxon>
        <taxon>eudicotyledons</taxon>
        <taxon>Gunneridae</taxon>
        <taxon>Pentapetalae</taxon>
        <taxon>rosids</taxon>
        <taxon>fabids</taxon>
        <taxon>Rosales</taxon>
        <taxon>Rosaceae</taxon>
        <taxon>Rosoideae</taxon>
        <taxon>Rosoideae incertae sedis</taxon>
        <taxon>Rubus</taxon>
    </lineage>
</organism>
<keyword evidence="2 4" id="KW-0863">Zinc-finger</keyword>
<evidence type="ECO:0000256" key="4">
    <source>
        <dbReference type="PROSITE-ProRule" id="PRU00047"/>
    </source>
</evidence>
<dbReference type="Gene3D" id="4.10.60.10">
    <property type="entry name" value="Zinc finger, CCHC-type"/>
    <property type="match status" value="1"/>
</dbReference>
<dbReference type="Proteomes" id="UP001457282">
    <property type="component" value="Unassembled WGS sequence"/>
</dbReference>
<feature type="compositionally biased region" description="Basic residues" evidence="5">
    <location>
        <begin position="107"/>
        <end position="119"/>
    </location>
</feature>
<keyword evidence="1" id="KW-0479">Metal-binding</keyword>
<dbReference type="GO" id="GO:0003676">
    <property type="term" value="F:nucleic acid binding"/>
    <property type="evidence" value="ECO:0007669"/>
    <property type="project" value="InterPro"/>
</dbReference>
<dbReference type="SMART" id="SM00575">
    <property type="entry name" value="ZnF_PMZ"/>
    <property type="match status" value="1"/>
</dbReference>
<evidence type="ECO:0000256" key="3">
    <source>
        <dbReference type="ARBA" id="ARBA00022833"/>
    </source>
</evidence>
<name>A0AAW1X041_RUBAR</name>
<evidence type="ECO:0000313" key="8">
    <source>
        <dbReference type="EMBL" id="KAK9929414.1"/>
    </source>
</evidence>
<accession>A0AAW1X041</accession>
<dbReference type="AlphaFoldDB" id="A0AAW1X041"/>
<evidence type="ECO:0008006" key="10">
    <source>
        <dbReference type="Google" id="ProtNLM"/>
    </source>
</evidence>
<dbReference type="InterPro" id="IPR006564">
    <property type="entry name" value="Znf_PMZ"/>
</dbReference>